<name>A0A810KUU4_9ACTN</name>
<keyword evidence="2" id="KW-0859">Xylose metabolism</keyword>
<dbReference type="InterPro" id="IPR018485">
    <property type="entry name" value="FGGY_C"/>
</dbReference>
<dbReference type="InterPro" id="IPR018484">
    <property type="entry name" value="FGGY_N"/>
</dbReference>
<protein>
    <submittedName>
        <fullName evidence="8">Carbohydrate kinase</fullName>
    </submittedName>
</protein>
<evidence type="ECO:0000259" key="6">
    <source>
        <dbReference type="Pfam" id="PF00370"/>
    </source>
</evidence>
<dbReference type="SUPFAM" id="SSF53067">
    <property type="entry name" value="Actin-like ATPase domain"/>
    <property type="match status" value="2"/>
</dbReference>
<evidence type="ECO:0000256" key="1">
    <source>
        <dbReference type="ARBA" id="ARBA00009156"/>
    </source>
</evidence>
<dbReference type="GO" id="GO:0016301">
    <property type="term" value="F:kinase activity"/>
    <property type="evidence" value="ECO:0007669"/>
    <property type="project" value="UniProtKB-KW"/>
</dbReference>
<dbReference type="Proteomes" id="UP000680750">
    <property type="component" value="Chromosome"/>
</dbReference>
<dbReference type="PANTHER" id="PTHR43095:SF5">
    <property type="entry name" value="XYLULOSE KINASE"/>
    <property type="match status" value="1"/>
</dbReference>
<dbReference type="KEGG" id="aser:Asera_11110"/>
<dbReference type="Gene3D" id="3.30.420.40">
    <property type="match status" value="2"/>
</dbReference>
<dbReference type="InterPro" id="IPR043129">
    <property type="entry name" value="ATPase_NBD"/>
</dbReference>
<keyword evidence="3" id="KW-0808">Transferase</keyword>
<keyword evidence="4 8" id="KW-0418">Kinase</keyword>
<dbReference type="RefSeq" id="WP_157034704.1">
    <property type="nucleotide sequence ID" value="NZ_AP023354.1"/>
</dbReference>
<feature type="compositionally biased region" description="Polar residues" evidence="5">
    <location>
        <begin position="33"/>
        <end position="46"/>
    </location>
</feature>
<feature type="domain" description="Carbohydrate kinase FGGY N-terminal" evidence="6">
    <location>
        <begin position="12"/>
        <end position="256"/>
    </location>
</feature>
<dbReference type="GO" id="GO:0042732">
    <property type="term" value="P:D-xylose metabolic process"/>
    <property type="evidence" value="ECO:0007669"/>
    <property type="project" value="UniProtKB-KW"/>
</dbReference>
<reference evidence="8" key="1">
    <citation type="submission" date="2020-08" db="EMBL/GenBank/DDBJ databases">
        <title>Whole genome shotgun sequence of Actinocatenispora sera NBRC 101916.</title>
        <authorList>
            <person name="Komaki H."/>
            <person name="Tamura T."/>
        </authorList>
    </citation>
    <scope>NUCLEOTIDE SEQUENCE</scope>
    <source>
        <strain evidence="8">NBRC 101916</strain>
    </source>
</reference>
<dbReference type="InterPro" id="IPR050406">
    <property type="entry name" value="FGGY_Carb_Kinase"/>
</dbReference>
<dbReference type="Pfam" id="PF02782">
    <property type="entry name" value="FGGY_C"/>
    <property type="match status" value="1"/>
</dbReference>
<dbReference type="Pfam" id="PF00370">
    <property type="entry name" value="FGGY_N"/>
    <property type="match status" value="1"/>
</dbReference>
<dbReference type="CDD" id="cd07783">
    <property type="entry name" value="ASKHA_NBD_FGGY_SePSK_AtXK1-like"/>
    <property type="match status" value="1"/>
</dbReference>
<evidence type="ECO:0000256" key="2">
    <source>
        <dbReference type="ARBA" id="ARBA00022629"/>
    </source>
</evidence>
<evidence type="ECO:0000256" key="5">
    <source>
        <dbReference type="SAM" id="MobiDB-lite"/>
    </source>
</evidence>
<evidence type="ECO:0000313" key="8">
    <source>
        <dbReference type="EMBL" id="BCJ27003.1"/>
    </source>
</evidence>
<dbReference type="EMBL" id="AP023354">
    <property type="protein sequence ID" value="BCJ27003.1"/>
    <property type="molecule type" value="Genomic_DNA"/>
</dbReference>
<evidence type="ECO:0000313" key="9">
    <source>
        <dbReference type="Proteomes" id="UP000680750"/>
    </source>
</evidence>
<feature type="region of interest" description="Disordered" evidence="5">
    <location>
        <begin position="29"/>
        <end position="53"/>
    </location>
</feature>
<feature type="domain" description="Carbohydrate kinase FGGY C-terminal" evidence="7">
    <location>
        <begin position="323"/>
        <end position="446"/>
    </location>
</feature>
<keyword evidence="9" id="KW-1185">Reference proteome</keyword>
<organism evidence="8 9">
    <name type="scientific">Actinocatenispora sera</name>
    <dbReference type="NCBI Taxonomy" id="390989"/>
    <lineage>
        <taxon>Bacteria</taxon>
        <taxon>Bacillati</taxon>
        <taxon>Actinomycetota</taxon>
        <taxon>Actinomycetes</taxon>
        <taxon>Micromonosporales</taxon>
        <taxon>Micromonosporaceae</taxon>
        <taxon>Actinocatenispora</taxon>
    </lineage>
</organism>
<evidence type="ECO:0000256" key="3">
    <source>
        <dbReference type="ARBA" id="ARBA00022679"/>
    </source>
</evidence>
<feature type="region of interest" description="Disordered" evidence="5">
    <location>
        <begin position="507"/>
        <end position="575"/>
    </location>
</feature>
<dbReference type="OrthoDB" id="9805576at2"/>
<dbReference type="PANTHER" id="PTHR43095">
    <property type="entry name" value="SUGAR KINASE"/>
    <property type="match status" value="1"/>
</dbReference>
<evidence type="ECO:0000256" key="4">
    <source>
        <dbReference type="ARBA" id="ARBA00022777"/>
    </source>
</evidence>
<dbReference type="InterPro" id="IPR000577">
    <property type="entry name" value="Carb_kinase_FGGY"/>
</dbReference>
<comment type="similarity">
    <text evidence="1">Belongs to the FGGY kinase family.</text>
</comment>
<proteinExistence type="inferred from homology"/>
<gene>
    <name evidence="8" type="ORF">Asera_11110</name>
</gene>
<sequence length="575" mass="58606">MAETQPSPNELWAGADVGTQSVRVTIVDETGATRATGSAPLASTRTGNRHEQDPGHWWQAFCQASRQAVGALPAGAASRIGGLAIDATSGTFLLADPDGTPRTPGLMYDDGRAGAEVADVLAAGAGLWDRLGYAMQRSWALPKLVWLLRTDATLRADAIAGRLRLVHQADHLAARLTGGPVATDYSHALKTGYDLDAERWPSDVLTRLDVPASLLPAVVRPGTTLGAVDRAAAEQTGLPAGLPVRAGMTDGCAAQLAAGALTEGSWNSILGTTLVLKGVTAQRLTDPGGAVYSHRHPDGGWLPGGASSSGAGAIAAAYPGLGPAELDALAQRAAAYEPAGALRYPIATVGERFPFVDPAAEPFVVGRLADDADGYAALLQGVGYVERLCFAYLRSLGARTDGPVTLTGGGSRSRYWCQLRADILGRPLRVPQDAEPAVGMAVLAAAGTGSVAATAARMARPYVEIEPRPGGPERFTEPYREFVAELHRRGSIGADLLAAADDPRADLAPAAAGTPAGTAGTPAGADGTTVEQLAGTRAAADPAAAGSTGTAADRAPVAATAGQPGGPEQPAEDQT</sequence>
<evidence type="ECO:0000259" key="7">
    <source>
        <dbReference type="Pfam" id="PF02782"/>
    </source>
</evidence>
<feature type="compositionally biased region" description="Low complexity" evidence="5">
    <location>
        <begin position="507"/>
        <end position="561"/>
    </location>
</feature>
<dbReference type="PIRSF" id="PIRSF000538">
    <property type="entry name" value="GlpK"/>
    <property type="match status" value="1"/>
</dbReference>
<keyword evidence="2" id="KW-0119">Carbohydrate metabolism</keyword>
<accession>A0A810KUU4</accession>
<dbReference type="AlphaFoldDB" id="A0A810KUU4"/>